<dbReference type="GO" id="GO:0003677">
    <property type="term" value="F:DNA binding"/>
    <property type="evidence" value="ECO:0007669"/>
    <property type="project" value="UniProtKB-KW"/>
</dbReference>
<keyword evidence="3" id="KW-0233">DNA recombination</keyword>
<evidence type="ECO:0000256" key="3">
    <source>
        <dbReference type="ARBA" id="ARBA00023172"/>
    </source>
</evidence>
<dbReference type="RefSeq" id="WP_103130877.1">
    <property type="nucleotide sequence ID" value="NZ_BFAG01000015.1"/>
</dbReference>
<dbReference type="Gene3D" id="1.10.443.10">
    <property type="entry name" value="Intergrase catalytic core"/>
    <property type="match status" value="1"/>
</dbReference>
<dbReference type="SUPFAM" id="SSF56349">
    <property type="entry name" value="DNA breaking-rejoining enzymes"/>
    <property type="match status" value="1"/>
</dbReference>
<dbReference type="InterPro" id="IPR011010">
    <property type="entry name" value="DNA_brk_join_enz"/>
</dbReference>
<dbReference type="InterPro" id="IPR013762">
    <property type="entry name" value="Integrase-like_cat_sf"/>
</dbReference>
<dbReference type="Proteomes" id="UP000236569">
    <property type="component" value="Unassembled WGS sequence"/>
</dbReference>
<dbReference type="Pfam" id="PF00589">
    <property type="entry name" value="Phage_integrase"/>
    <property type="match status" value="1"/>
</dbReference>
<dbReference type="InterPro" id="IPR002104">
    <property type="entry name" value="Integrase_catalytic"/>
</dbReference>
<evidence type="ECO:0000256" key="2">
    <source>
        <dbReference type="ARBA" id="ARBA00023125"/>
    </source>
</evidence>
<dbReference type="CDD" id="cd00397">
    <property type="entry name" value="DNA_BRE_C"/>
    <property type="match status" value="1"/>
</dbReference>
<dbReference type="EMBL" id="BFAG01000015">
    <property type="protein sequence ID" value="GBF07569.1"/>
    <property type="molecule type" value="Genomic_DNA"/>
</dbReference>
<keyword evidence="6" id="KW-1185">Reference proteome</keyword>
<sequence length="247" mass="28593">MRKFKSKAQNWPEVFSLFLADRAPTCRPRTLRYYRLQWATWEKFNSEGAPPSRELCQAFLLHLGQTCNPNGVLAVWRGVRAVFTFAYAEGLSPFDPKTVKPPREQRTQKEPLTQAECRAVLGSCLNPRDKALVSLLLDTGLRAQEVCSLRPGDLNWEQREVFVWNGKGGEQRTVPFSAATLKALRRWEHHREPESAWFFHNVDNSYGTQMTPDYLWHCLTRIGERAEVLPLGPHRLRHTFGRLYIAR</sequence>
<dbReference type="GO" id="GO:0015074">
    <property type="term" value="P:DNA integration"/>
    <property type="evidence" value="ECO:0007669"/>
    <property type="project" value="InterPro"/>
</dbReference>
<comment type="similarity">
    <text evidence="1">Belongs to the 'phage' integrase family.</text>
</comment>
<organism evidence="5 6">
    <name type="scientific">Deinococcus aerius</name>
    <dbReference type="NCBI Taxonomy" id="200253"/>
    <lineage>
        <taxon>Bacteria</taxon>
        <taxon>Thermotogati</taxon>
        <taxon>Deinococcota</taxon>
        <taxon>Deinococci</taxon>
        <taxon>Deinococcales</taxon>
        <taxon>Deinococcaceae</taxon>
        <taxon>Deinococcus</taxon>
    </lineage>
</organism>
<gene>
    <name evidence="5" type="ORF">DAERI_150087</name>
</gene>
<dbReference type="PANTHER" id="PTHR30349">
    <property type="entry name" value="PHAGE INTEGRASE-RELATED"/>
    <property type="match status" value="1"/>
</dbReference>
<evidence type="ECO:0000259" key="4">
    <source>
        <dbReference type="PROSITE" id="PS51898"/>
    </source>
</evidence>
<dbReference type="PANTHER" id="PTHR30349:SF41">
    <property type="entry name" value="INTEGRASE_RECOMBINASE PROTEIN MJ0367-RELATED"/>
    <property type="match status" value="1"/>
</dbReference>
<reference evidence="6" key="1">
    <citation type="submission" date="2018-01" db="EMBL/GenBank/DDBJ databases">
        <title>Draft Genome Sequence of the Radioresistant Bacterium Deinococcus aerius TR0125, Isolated from the Higher Atmosphere above Japan.</title>
        <authorList>
            <person name="Satoh K."/>
            <person name="Arai H."/>
            <person name="Sanzen T."/>
            <person name="Kawaguchi Y."/>
            <person name="Hayashi H."/>
            <person name="Yokobori S."/>
            <person name="Yamagishi A."/>
            <person name="Oono Y."/>
            <person name="Narumi I."/>
        </authorList>
    </citation>
    <scope>NUCLEOTIDE SEQUENCE [LARGE SCALE GENOMIC DNA]</scope>
    <source>
        <strain evidence="6">TR0125</strain>
    </source>
</reference>
<dbReference type="GO" id="GO:0006310">
    <property type="term" value="P:DNA recombination"/>
    <property type="evidence" value="ECO:0007669"/>
    <property type="project" value="UniProtKB-KW"/>
</dbReference>
<accession>A0A2I9CZC3</accession>
<evidence type="ECO:0000313" key="5">
    <source>
        <dbReference type="EMBL" id="GBF07569.1"/>
    </source>
</evidence>
<dbReference type="AlphaFoldDB" id="A0A2I9CZC3"/>
<dbReference type="OrthoDB" id="9801717at2"/>
<comment type="caution">
    <text evidence="5">The sequence shown here is derived from an EMBL/GenBank/DDBJ whole genome shotgun (WGS) entry which is preliminary data.</text>
</comment>
<evidence type="ECO:0000313" key="6">
    <source>
        <dbReference type="Proteomes" id="UP000236569"/>
    </source>
</evidence>
<name>A0A2I9CZC3_9DEIO</name>
<protein>
    <submittedName>
        <fullName evidence="5">Integrase family protein</fullName>
    </submittedName>
</protein>
<keyword evidence="2" id="KW-0238">DNA-binding</keyword>
<feature type="domain" description="Tyr recombinase" evidence="4">
    <location>
        <begin position="107"/>
        <end position="247"/>
    </location>
</feature>
<dbReference type="InterPro" id="IPR050090">
    <property type="entry name" value="Tyrosine_recombinase_XerCD"/>
</dbReference>
<proteinExistence type="inferred from homology"/>
<dbReference type="PROSITE" id="PS51898">
    <property type="entry name" value="TYR_RECOMBINASE"/>
    <property type="match status" value="1"/>
</dbReference>
<evidence type="ECO:0000256" key="1">
    <source>
        <dbReference type="ARBA" id="ARBA00008857"/>
    </source>
</evidence>